<dbReference type="Proteomes" id="UP000326565">
    <property type="component" value="Unassembled WGS sequence"/>
</dbReference>
<organism evidence="2 3">
    <name type="scientific">Aspergillus leporis</name>
    <dbReference type="NCBI Taxonomy" id="41062"/>
    <lineage>
        <taxon>Eukaryota</taxon>
        <taxon>Fungi</taxon>
        <taxon>Dikarya</taxon>
        <taxon>Ascomycota</taxon>
        <taxon>Pezizomycotina</taxon>
        <taxon>Eurotiomycetes</taxon>
        <taxon>Eurotiomycetidae</taxon>
        <taxon>Eurotiales</taxon>
        <taxon>Aspergillaceae</taxon>
        <taxon>Aspergillus</taxon>
        <taxon>Aspergillus subgen. Circumdati</taxon>
    </lineage>
</organism>
<evidence type="ECO:0000259" key="1">
    <source>
        <dbReference type="Pfam" id="PF24969"/>
    </source>
</evidence>
<dbReference type="EMBL" id="ML732534">
    <property type="protein sequence ID" value="KAB8067208.1"/>
    <property type="molecule type" value="Genomic_DNA"/>
</dbReference>
<accession>A0A5N5WG62</accession>
<evidence type="ECO:0000313" key="3">
    <source>
        <dbReference type="Proteomes" id="UP000326565"/>
    </source>
</evidence>
<gene>
    <name evidence="2" type="ORF">BDV29DRAFT_163621</name>
</gene>
<dbReference type="OrthoDB" id="4191831at2759"/>
<dbReference type="Pfam" id="PF24969">
    <property type="entry name" value="LRR_15"/>
    <property type="match status" value="1"/>
</dbReference>
<protein>
    <recommendedName>
        <fullName evidence="1">Leucine-rich repeat domain-containing protein</fullName>
    </recommendedName>
</protein>
<reference evidence="2 3" key="1">
    <citation type="submission" date="2019-04" db="EMBL/GenBank/DDBJ databases">
        <title>Friends and foes A comparative genomics study of 23 Aspergillus species from section Flavi.</title>
        <authorList>
            <consortium name="DOE Joint Genome Institute"/>
            <person name="Kjaerbolling I."/>
            <person name="Vesth T."/>
            <person name="Frisvad J.C."/>
            <person name="Nybo J.L."/>
            <person name="Theobald S."/>
            <person name="Kildgaard S."/>
            <person name="Isbrandt T."/>
            <person name="Kuo A."/>
            <person name="Sato A."/>
            <person name="Lyhne E.K."/>
            <person name="Kogle M.E."/>
            <person name="Wiebenga A."/>
            <person name="Kun R.S."/>
            <person name="Lubbers R.J."/>
            <person name="Makela M.R."/>
            <person name="Barry K."/>
            <person name="Chovatia M."/>
            <person name="Clum A."/>
            <person name="Daum C."/>
            <person name="Haridas S."/>
            <person name="He G."/>
            <person name="LaButti K."/>
            <person name="Lipzen A."/>
            <person name="Mondo S."/>
            <person name="Riley R."/>
            <person name="Salamov A."/>
            <person name="Simmons B.A."/>
            <person name="Magnuson J.K."/>
            <person name="Henrissat B."/>
            <person name="Mortensen U.H."/>
            <person name="Larsen T.O."/>
            <person name="Devries R.P."/>
            <person name="Grigoriev I.V."/>
            <person name="Machida M."/>
            <person name="Baker S.E."/>
            <person name="Andersen M.R."/>
        </authorList>
    </citation>
    <scope>NUCLEOTIDE SEQUENCE [LARGE SCALE GENOMIC DNA]</scope>
    <source>
        <strain evidence="2 3">CBS 151.66</strain>
    </source>
</reference>
<proteinExistence type="predicted"/>
<sequence>MQSLKLERVFGIASYSTDIWLLVLELQSHAEWRTLCLVNRHFRAIAEPLLYSKIQWSWKDPKDPPPIVPFLRTIISRPELAAHVTNIQLEGQTLSNFGSTSLISLILVSGAELDREIEFIQRTGVSYSEFWIQQLRKGVTDALIALLLAQLPNLRQLDLRPVFVQRSTLIGMVLSSAICEPGVYQFPDFSYLRDVSVLSRVGWDRAREAENVQNTPDFLPFFYLPNVERMSVSIRSSAIFKWPVAYLPYPSRLKSLQLSSIREAHLIDILSVTKSLEKLSWKWYYDYGLDDEFNKPIVDLDQIASALSQIPPTLTELSISADIGIGGNDCWYPGISIKGSLHKMADLHHVKRLEIPLAFLVGFVQDSTKLLQDRIPRNLEFLTLTYDLSIQEDPLGRPDMPEWDWEDWAVLGLLKSWLGVWKSCTPCLRGITLIVESPEEHIGVWDSAIMCQLSDLSIQTGIQLDVTRRED</sequence>
<name>A0A5N5WG62_9EURO</name>
<dbReference type="InterPro" id="IPR056867">
    <property type="entry name" value="LRR_15"/>
</dbReference>
<dbReference type="AlphaFoldDB" id="A0A5N5WG62"/>
<dbReference type="SUPFAM" id="SSF52047">
    <property type="entry name" value="RNI-like"/>
    <property type="match status" value="1"/>
</dbReference>
<keyword evidence="3" id="KW-1185">Reference proteome</keyword>
<feature type="domain" description="Leucine-rich repeat" evidence="1">
    <location>
        <begin position="67"/>
        <end position="160"/>
    </location>
</feature>
<evidence type="ECO:0000313" key="2">
    <source>
        <dbReference type="EMBL" id="KAB8067208.1"/>
    </source>
</evidence>